<name>A0ABX0UAM0_9FLAO</name>
<dbReference type="InterPro" id="IPR011483">
    <property type="entry name" value="Sde182_NH-like"/>
</dbReference>
<dbReference type="Gene3D" id="2.115.10.20">
    <property type="entry name" value="Glycosyl hydrolase domain, family 43"/>
    <property type="match status" value="1"/>
</dbReference>
<organism evidence="7 8">
    <name type="scientific">Wenyingzhuangia heitensis</name>
    <dbReference type="NCBI Taxonomy" id="1487859"/>
    <lineage>
        <taxon>Bacteria</taxon>
        <taxon>Pseudomonadati</taxon>
        <taxon>Bacteroidota</taxon>
        <taxon>Flavobacteriia</taxon>
        <taxon>Flavobacteriales</taxon>
        <taxon>Flavobacteriaceae</taxon>
        <taxon>Wenyingzhuangia</taxon>
    </lineage>
</organism>
<comment type="caution">
    <text evidence="7">The sequence shown here is derived from an EMBL/GenBank/DDBJ whole genome shotgun (WGS) entry which is preliminary data.</text>
</comment>
<dbReference type="RefSeq" id="WP_167185697.1">
    <property type="nucleotide sequence ID" value="NZ_JAASQL010000001.1"/>
</dbReference>
<evidence type="ECO:0000313" key="8">
    <source>
        <dbReference type="Proteomes" id="UP000745859"/>
    </source>
</evidence>
<evidence type="ECO:0000256" key="3">
    <source>
        <dbReference type="ARBA" id="ARBA00022801"/>
    </source>
</evidence>
<evidence type="ECO:0000256" key="2">
    <source>
        <dbReference type="ARBA" id="ARBA00022651"/>
    </source>
</evidence>
<evidence type="ECO:0000259" key="6">
    <source>
        <dbReference type="Pfam" id="PF07632"/>
    </source>
</evidence>
<proteinExistence type="inferred from homology"/>
<dbReference type="PANTHER" id="PTHR43772:SF2">
    <property type="entry name" value="PUTATIVE (AFU_ORTHOLOGUE AFUA_2G04480)-RELATED"/>
    <property type="match status" value="1"/>
</dbReference>
<dbReference type="PANTHER" id="PTHR43772">
    <property type="entry name" value="ENDO-1,4-BETA-XYLANASE"/>
    <property type="match status" value="1"/>
</dbReference>
<keyword evidence="8" id="KW-1185">Reference proteome</keyword>
<dbReference type="InterPro" id="IPR023296">
    <property type="entry name" value="Glyco_hydro_beta-prop_sf"/>
</dbReference>
<dbReference type="Pfam" id="PF04616">
    <property type="entry name" value="Glyco_hydro_43"/>
    <property type="match status" value="1"/>
</dbReference>
<dbReference type="SUPFAM" id="SSF75005">
    <property type="entry name" value="Arabinanase/levansucrase/invertase"/>
    <property type="match status" value="1"/>
</dbReference>
<feature type="domain" description="Cellulose-binding Sde182 nucleoside hydrolase-like" evidence="6">
    <location>
        <begin position="33"/>
        <end position="157"/>
    </location>
</feature>
<comment type="similarity">
    <text evidence="1">Belongs to the glycosyl hydrolase 43 family.</text>
</comment>
<keyword evidence="2" id="KW-0858">Xylan degradation</keyword>
<accession>A0ABX0UAM0</accession>
<keyword evidence="2" id="KW-0624">Polysaccharide degradation</keyword>
<dbReference type="CDD" id="cd08990">
    <property type="entry name" value="GH43_AXH_like"/>
    <property type="match status" value="1"/>
</dbReference>
<dbReference type="Proteomes" id="UP000745859">
    <property type="component" value="Unassembled WGS sequence"/>
</dbReference>
<protein>
    <recommendedName>
        <fullName evidence="6">Cellulose-binding Sde182 nucleoside hydrolase-like domain-containing protein</fullName>
    </recommendedName>
</protein>
<dbReference type="EMBL" id="JAASQL010000001">
    <property type="protein sequence ID" value="NIJ44875.1"/>
    <property type="molecule type" value="Genomic_DNA"/>
</dbReference>
<dbReference type="InterPro" id="IPR006710">
    <property type="entry name" value="Glyco_hydro_43"/>
</dbReference>
<evidence type="ECO:0000313" key="7">
    <source>
        <dbReference type="EMBL" id="NIJ44875.1"/>
    </source>
</evidence>
<evidence type="ECO:0000256" key="4">
    <source>
        <dbReference type="ARBA" id="ARBA00023277"/>
    </source>
</evidence>
<keyword evidence="4" id="KW-0119">Carbohydrate metabolism</keyword>
<evidence type="ECO:0000256" key="5">
    <source>
        <dbReference type="ARBA" id="ARBA00023295"/>
    </source>
</evidence>
<sequence>MKNKFTLLFWILSLTVMAQKPVVWLISDGGKNINDPDDISAIASYLLMANRFDTRAIVLGSTTHPWNKNTSDQKEWAIETYGKAYKADLPNLNKYIGGYQKEISFMESSIKGMGKSFSPAIDYSLKKYPSIKALFKEVDKSDQIINVLCYGPLTEQAILVSYCIQHKRRDVLNKIRFISHWTSSNFYVGTKENPEHTHNCFADGTACHYMKQRALDGTIKFYECGGIGQYGIVEPAQKGKAYYDLFKSSELGKIFAEGKFKKNRVDDSDSATYWALLGNYGVSLNDIASNGTNYPEVEKKNELAFAKRAKDIRNELLRRSKAASGINPDAISVDVIVPEHGMADPHVWVQNDTVFAVCGHDESWEGKGSFRMDRWEVWSTVDLKIWTHHRNMNPADTYIGNQPNCWAGDITERDGKYYWFFSNRNIDTGVMVADKITGEYKDLLGKPLLPKGIVPVHPYDPEIYIENNEYTICFGSGTYYMATLAKDMKSLETKPKAIKIFKDGKKFLSEDKPTLFKRNDWYYLVFGSRYAMSKKLYGPYEYKGAFLSGGHTSFFDWHGQKYVLQENHDISAFYRGASLKPVFFNADDTILIPKDDTMYPAPGRPFKFINSTMGWQANKGTNLVFIAGKIKGDINNPSAMITSAPWLYTASKLCSKITINIKNNTASKELKIALYSRDKGGNFWSNTEPVNWEKEQWISVPITANDVDFKSYTVDLSKFKHIKDKIMQVGIQPAVGVNSGNWTIEEIIIK</sequence>
<evidence type="ECO:0000256" key="1">
    <source>
        <dbReference type="ARBA" id="ARBA00009865"/>
    </source>
</evidence>
<dbReference type="Gene3D" id="3.90.245.10">
    <property type="entry name" value="Ribonucleoside hydrolase-like"/>
    <property type="match status" value="1"/>
</dbReference>
<gene>
    <name evidence="7" type="ORF">FHR24_001314</name>
</gene>
<reference evidence="7 8" key="1">
    <citation type="submission" date="2020-03" db="EMBL/GenBank/DDBJ databases">
        <title>Genomic Encyclopedia of Type Strains, Phase IV (KMG-IV): sequencing the most valuable type-strain genomes for metagenomic binning, comparative biology and taxonomic classification.</title>
        <authorList>
            <person name="Goeker M."/>
        </authorList>
    </citation>
    <scope>NUCLEOTIDE SEQUENCE [LARGE SCALE GENOMIC DNA]</scope>
    <source>
        <strain evidence="7 8">DSM 101599</strain>
    </source>
</reference>
<keyword evidence="3" id="KW-0378">Hydrolase</keyword>
<dbReference type="InterPro" id="IPR036452">
    <property type="entry name" value="Ribo_hydro-like"/>
</dbReference>
<keyword evidence="5" id="KW-0326">Glycosidase</keyword>
<dbReference type="InterPro" id="IPR052176">
    <property type="entry name" value="Glycosyl_Hydrlase_43_Enz"/>
</dbReference>
<dbReference type="Pfam" id="PF07632">
    <property type="entry name" value="Sde182_NH-like"/>
    <property type="match status" value="1"/>
</dbReference>